<proteinExistence type="predicted"/>
<gene>
    <name evidence="2" type="ORF">SAMN05878391_0717</name>
</gene>
<dbReference type="OrthoDB" id="2390449at2"/>
<evidence type="ECO:0000256" key="1">
    <source>
        <dbReference type="SAM" id="Phobius"/>
    </source>
</evidence>
<keyword evidence="1" id="KW-1133">Transmembrane helix</keyword>
<dbReference type="RefSeq" id="WP_097039205.1">
    <property type="nucleotide sequence ID" value="NZ_OBQF01000001.1"/>
</dbReference>
<reference evidence="3" key="1">
    <citation type="submission" date="2017-08" db="EMBL/GenBank/DDBJ databases">
        <authorList>
            <person name="Varghese N."/>
            <person name="Submissions S."/>
        </authorList>
    </citation>
    <scope>NUCLEOTIDE SEQUENCE [LARGE SCALE GENOMIC DNA]</scope>
    <source>
        <strain evidence="3">DSM 23173</strain>
    </source>
</reference>
<sequence>MKLRLFRSLFTLLFLGFLVGIYLVNPALMSWTLFITAALLYIILETVISFIIARDRSEEEHVKFDE</sequence>
<keyword evidence="1" id="KW-0812">Transmembrane</keyword>
<dbReference type="AlphaFoldDB" id="A0A285UBI9"/>
<name>A0A285UBI9_9STAP</name>
<feature type="transmembrane region" description="Helical" evidence="1">
    <location>
        <begin position="5"/>
        <end position="25"/>
    </location>
</feature>
<accession>A0A285UBI9</accession>
<keyword evidence="3" id="KW-1185">Reference proteome</keyword>
<protein>
    <submittedName>
        <fullName evidence="2">Uncharacterized protein</fullName>
    </submittedName>
</protein>
<evidence type="ECO:0000313" key="3">
    <source>
        <dbReference type="Proteomes" id="UP000219412"/>
    </source>
</evidence>
<feature type="transmembrane region" description="Helical" evidence="1">
    <location>
        <begin position="31"/>
        <end position="53"/>
    </location>
</feature>
<dbReference type="Proteomes" id="UP000219412">
    <property type="component" value="Unassembled WGS sequence"/>
</dbReference>
<organism evidence="2 3">
    <name type="scientific">Salinicoccus kekensis</name>
    <dbReference type="NCBI Taxonomy" id="714307"/>
    <lineage>
        <taxon>Bacteria</taxon>
        <taxon>Bacillati</taxon>
        <taxon>Bacillota</taxon>
        <taxon>Bacilli</taxon>
        <taxon>Bacillales</taxon>
        <taxon>Staphylococcaceae</taxon>
        <taxon>Salinicoccus</taxon>
    </lineage>
</organism>
<evidence type="ECO:0000313" key="2">
    <source>
        <dbReference type="EMBL" id="SOC39103.1"/>
    </source>
</evidence>
<dbReference type="EMBL" id="OBQF01000001">
    <property type="protein sequence ID" value="SOC39103.1"/>
    <property type="molecule type" value="Genomic_DNA"/>
</dbReference>
<keyword evidence="1" id="KW-0472">Membrane</keyword>